<comment type="catalytic activity">
    <reaction evidence="5">
        <text>L-serine + acetyl-CoA = O-acetyl-L-serine + CoA</text>
        <dbReference type="Rhea" id="RHEA:24560"/>
        <dbReference type="ChEBI" id="CHEBI:33384"/>
        <dbReference type="ChEBI" id="CHEBI:57287"/>
        <dbReference type="ChEBI" id="CHEBI:57288"/>
        <dbReference type="ChEBI" id="CHEBI:58340"/>
        <dbReference type="EC" id="2.3.1.30"/>
    </reaction>
</comment>
<comment type="similarity">
    <text evidence="1 5">Belongs to the transferase hexapeptide repeat family.</text>
</comment>
<dbReference type="Pfam" id="PF00132">
    <property type="entry name" value="Hexapep"/>
    <property type="match status" value="1"/>
</dbReference>
<keyword evidence="8" id="KW-1185">Reference proteome</keyword>
<dbReference type="PANTHER" id="PTHR42811">
    <property type="entry name" value="SERINE ACETYLTRANSFERASE"/>
    <property type="match status" value="1"/>
</dbReference>
<evidence type="ECO:0000256" key="3">
    <source>
        <dbReference type="ARBA" id="ARBA00022737"/>
    </source>
</evidence>
<feature type="transmembrane region" description="Helical" evidence="6">
    <location>
        <begin position="20"/>
        <end position="41"/>
    </location>
</feature>
<dbReference type="Gene3D" id="2.160.10.10">
    <property type="entry name" value="Hexapeptide repeat proteins"/>
    <property type="match status" value="1"/>
</dbReference>
<proteinExistence type="inferred from homology"/>
<evidence type="ECO:0000256" key="4">
    <source>
        <dbReference type="ARBA" id="ARBA00023315"/>
    </source>
</evidence>
<dbReference type="InterPro" id="IPR018357">
    <property type="entry name" value="Hexapep_transf_CS"/>
</dbReference>
<dbReference type="EMBL" id="JBBPCB010000004">
    <property type="protein sequence ID" value="MEK8180220.1"/>
    <property type="molecule type" value="Genomic_DNA"/>
</dbReference>
<dbReference type="SUPFAM" id="SSF51161">
    <property type="entry name" value="Trimeric LpxA-like enzymes"/>
    <property type="match status" value="1"/>
</dbReference>
<evidence type="ECO:0000256" key="6">
    <source>
        <dbReference type="SAM" id="Phobius"/>
    </source>
</evidence>
<dbReference type="InterPro" id="IPR005881">
    <property type="entry name" value="Ser_O-AcTrfase"/>
</dbReference>
<dbReference type="CDD" id="cd03354">
    <property type="entry name" value="LbH_SAT"/>
    <property type="match status" value="1"/>
</dbReference>
<dbReference type="InterPro" id="IPR045304">
    <property type="entry name" value="LbH_SAT"/>
</dbReference>
<keyword evidence="6" id="KW-1133">Transmembrane helix</keyword>
<evidence type="ECO:0000256" key="1">
    <source>
        <dbReference type="ARBA" id="ARBA00007274"/>
    </source>
</evidence>
<dbReference type="PROSITE" id="PS00101">
    <property type="entry name" value="HEXAPEP_TRANSFERASES"/>
    <property type="match status" value="1"/>
</dbReference>
<comment type="caution">
    <text evidence="7">The sequence shown here is derived from an EMBL/GenBank/DDBJ whole genome shotgun (WGS) entry which is preliminary data.</text>
</comment>
<keyword evidence="6" id="KW-0472">Membrane</keyword>
<evidence type="ECO:0000313" key="8">
    <source>
        <dbReference type="Proteomes" id="UP001491349"/>
    </source>
</evidence>
<name>A0ABU9E0M5_9FLAO</name>
<protein>
    <recommendedName>
        <fullName evidence="5">Serine acetyltransferase</fullName>
        <ecNumber evidence="5">2.3.1.30</ecNumber>
    </recommendedName>
</protein>
<keyword evidence="3" id="KW-0677">Repeat</keyword>
<dbReference type="InterPro" id="IPR001451">
    <property type="entry name" value="Hexapep"/>
</dbReference>
<accession>A0ABU9E0M5</accession>
<gene>
    <name evidence="7" type="ORF">WMW71_07695</name>
</gene>
<keyword evidence="6" id="KW-0812">Transmembrane</keyword>
<organism evidence="7 8">
    <name type="scientific">Flavobacterium buctense</name>
    <dbReference type="NCBI Taxonomy" id="1648146"/>
    <lineage>
        <taxon>Bacteria</taxon>
        <taxon>Pseudomonadati</taxon>
        <taxon>Bacteroidota</taxon>
        <taxon>Flavobacteriia</taxon>
        <taxon>Flavobacteriales</taxon>
        <taxon>Flavobacteriaceae</taxon>
        <taxon>Flavobacterium</taxon>
    </lineage>
</organism>
<evidence type="ECO:0000256" key="2">
    <source>
        <dbReference type="ARBA" id="ARBA00022679"/>
    </source>
</evidence>
<keyword evidence="2 5" id="KW-0808">Transferase</keyword>
<keyword evidence="4 5" id="KW-0012">Acyltransferase</keyword>
<dbReference type="InterPro" id="IPR011004">
    <property type="entry name" value="Trimer_LpxA-like_sf"/>
</dbReference>
<reference evidence="7 8" key="1">
    <citation type="submission" date="2024-04" db="EMBL/GenBank/DDBJ databases">
        <title>draft genome sequnece of Flavobacterium buctense JCM 30750.</title>
        <authorList>
            <person name="Kim D.-U."/>
        </authorList>
    </citation>
    <scope>NUCLEOTIDE SEQUENCE [LARGE SCALE GENOMIC DNA]</scope>
    <source>
        <strain evidence="7 8">JCM 30750</strain>
    </source>
</reference>
<dbReference type="EC" id="2.3.1.30" evidence="5"/>
<dbReference type="RefSeq" id="WP_187660690.1">
    <property type="nucleotide sequence ID" value="NZ_JACTAB010000005.1"/>
</dbReference>
<sequence length="189" mass="21430">MVKSILLADYKRYNLSKINFRTLFFVFILHPIPGLKFMTIFRLVQHYRTNNRLLFYFFFLWLRRLKVKYGFDISYRTQIGKGFYIGHFGNVVIHGDSVIGENCNISQGITIGVSNYGKKIGVPTIGDRVFIGPNACVFGKITIGDNVVIGANAVVTDNIPAGKTVLPAKITLIDKDLSAYYIHEFPQLK</sequence>
<dbReference type="Proteomes" id="UP001491349">
    <property type="component" value="Unassembled WGS sequence"/>
</dbReference>
<dbReference type="PIRSF" id="PIRSF000441">
    <property type="entry name" value="CysE"/>
    <property type="match status" value="1"/>
</dbReference>
<evidence type="ECO:0000313" key="7">
    <source>
        <dbReference type="EMBL" id="MEK8180220.1"/>
    </source>
</evidence>
<evidence type="ECO:0000256" key="5">
    <source>
        <dbReference type="PIRNR" id="PIRNR000441"/>
    </source>
</evidence>